<dbReference type="SUPFAM" id="SSF88659">
    <property type="entry name" value="Sigma3 and sigma4 domains of RNA polymerase sigma factors"/>
    <property type="match status" value="1"/>
</dbReference>
<evidence type="ECO:0000259" key="2">
    <source>
        <dbReference type="Pfam" id="PF04545"/>
    </source>
</evidence>
<organism evidence="3 4">
    <name type="scientific">Caenispirillum salinarum AK4</name>
    <dbReference type="NCBI Taxonomy" id="1238182"/>
    <lineage>
        <taxon>Bacteria</taxon>
        <taxon>Pseudomonadati</taxon>
        <taxon>Pseudomonadota</taxon>
        <taxon>Alphaproteobacteria</taxon>
        <taxon>Rhodospirillales</taxon>
        <taxon>Novispirillaceae</taxon>
        <taxon>Caenispirillum</taxon>
    </lineage>
</organism>
<dbReference type="GO" id="GO:0006352">
    <property type="term" value="P:DNA-templated transcription initiation"/>
    <property type="evidence" value="ECO:0007669"/>
    <property type="project" value="InterPro"/>
</dbReference>
<accession>K9GMV0</accession>
<dbReference type="EMBL" id="ANHY01000020">
    <property type="protein sequence ID" value="EKV27320.1"/>
    <property type="molecule type" value="Genomic_DNA"/>
</dbReference>
<dbReference type="InterPro" id="IPR013324">
    <property type="entry name" value="RNA_pol_sigma_r3/r4-like"/>
</dbReference>
<sequence>MQAWLATLMRNIFLSQRRRDGLAVRHARQVAMQERRSEAPARQDAHIYIGQMWSAMHRMKDHERNLLSAIALEGMELEQLSQRHGLPTGTIKSRAARARAKLRLALGEQAATAGRAKRPQAASGVPGGIE</sequence>
<protein>
    <submittedName>
        <fullName evidence="3">Putative RNA polymerase sigma factor</fullName>
    </submittedName>
</protein>
<gene>
    <name evidence="3" type="ORF">C882_1822</name>
</gene>
<evidence type="ECO:0000313" key="4">
    <source>
        <dbReference type="Proteomes" id="UP000009881"/>
    </source>
</evidence>
<name>K9GMV0_9PROT</name>
<dbReference type="Proteomes" id="UP000009881">
    <property type="component" value="Unassembled WGS sequence"/>
</dbReference>
<dbReference type="GO" id="GO:0003700">
    <property type="term" value="F:DNA-binding transcription factor activity"/>
    <property type="evidence" value="ECO:0007669"/>
    <property type="project" value="InterPro"/>
</dbReference>
<dbReference type="InterPro" id="IPR007630">
    <property type="entry name" value="RNA_pol_sigma70_r4"/>
</dbReference>
<dbReference type="InterPro" id="IPR036388">
    <property type="entry name" value="WH-like_DNA-bd_sf"/>
</dbReference>
<keyword evidence="4" id="KW-1185">Reference proteome</keyword>
<evidence type="ECO:0000313" key="3">
    <source>
        <dbReference type="EMBL" id="EKV27320.1"/>
    </source>
</evidence>
<comment type="caution">
    <text evidence="3">The sequence shown here is derived from an EMBL/GenBank/DDBJ whole genome shotgun (WGS) entry which is preliminary data.</text>
</comment>
<reference evidence="3 4" key="1">
    <citation type="journal article" date="2013" name="Genome Announc.">
        <title>Draft Genome Sequence of an Alphaproteobacterium, Caenispirillum salinarum AK4(T), Isolated from a Solar Saltern.</title>
        <authorList>
            <person name="Khatri I."/>
            <person name="Singh A."/>
            <person name="Korpole S."/>
            <person name="Pinnaka A.K."/>
            <person name="Subramanian S."/>
        </authorList>
    </citation>
    <scope>NUCLEOTIDE SEQUENCE [LARGE SCALE GENOMIC DNA]</scope>
    <source>
        <strain evidence="3 4">AK4</strain>
    </source>
</reference>
<dbReference type="AlphaFoldDB" id="K9GMV0"/>
<feature type="domain" description="RNA polymerase sigma-70 region 4" evidence="2">
    <location>
        <begin position="55"/>
        <end position="103"/>
    </location>
</feature>
<evidence type="ECO:0000256" key="1">
    <source>
        <dbReference type="SAM" id="MobiDB-lite"/>
    </source>
</evidence>
<dbReference type="Pfam" id="PF04545">
    <property type="entry name" value="Sigma70_r4"/>
    <property type="match status" value="1"/>
</dbReference>
<dbReference type="eggNOG" id="COG1595">
    <property type="taxonomic scope" value="Bacteria"/>
</dbReference>
<proteinExistence type="predicted"/>
<dbReference type="Gene3D" id="1.10.10.10">
    <property type="entry name" value="Winged helix-like DNA-binding domain superfamily/Winged helix DNA-binding domain"/>
    <property type="match status" value="1"/>
</dbReference>
<dbReference type="STRING" id="1238182.C882_1822"/>
<feature type="region of interest" description="Disordered" evidence="1">
    <location>
        <begin position="108"/>
        <end position="130"/>
    </location>
</feature>